<organism evidence="2 3">
    <name type="scientific">Durusdinium trenchii</name>
    <dbReference type="NCBI Taxonomy" id="1381693"/>
    <lineage>
        <taxon>Eukaryota</taxon>
        <taxon>Sar</taxon>
        <taxon>Alveolata</taxon>
        <taxon>Dinophyceae</taxon>
        <taxon>Suessiales</taxon>
        <taxon>Symbiodiniaceae</taxon>
        <taxon>Durusdinium</taxon>
    </lineage>
</organism>
<dbReference type="Proteomes" id="UP001642484">
    <property type="component" value="Unassembled WGS sequence"/>
</dbReference>
<dbReference type="InterPro" id="IPR006573">
    <property type="entry name" value="NHR_dom"/>
</dbReference>
<evidence type="ECO:0000313" key="3">
    <source>
        <dbReference type="Proteomes" id="UP001642484"/>
    </source>
</evidence>
<accession>A0ABP0NGJ6</accession>
<dbReference type="Gene3D" id="2.60.120.920">
    <property type="match status" value="1"/>
</dbReference>
<sequence>MASKDGGGSANNNPHPLQLHAQIDALFRNSEWPDILHFLQRGYEKCTFEGRAEIQLRLRRLLHECVFTGSKNQAAWEEALVRPLVAEASALREGNTWSSVLTFAATLETQHLLAAVSHGFALAVRAPVVWEGHDVSFQEKHFNGLNRRGWCRALALLPCLVRARSLRLSSFRDSNLQLFAASTLQRASREFCSQVVVLPYSFCKEHCGEHIDLPSPRHLGAQRRTDARKKGGGLLLGTGPLQWDEENSRSFVLSPGERLDIGVTAQAPFAHFASEATGRRRPQVAFAEDLLSSWVVESSGLLVGSHAGLRIRDERWNARSLCAGDLVRLTVMMNGELHLSVNGDSVAMWRAQIPCRIPIFPVVDLFEGAPQIRLEPLNFDGK</sequence>
<keyword evidence="3" id="KW-1185">Reference proteome</keyword>
<evidence type="ECO:0000313" key="2">
    <source>
        <dbReference type="EMBL" id="CAK9062588.1"/>
    </source>
</evidence>
<feature type="domain" description="NHR" evidence="1">
    <location>
        <begin position="206"/>
        <end position="374"/>
    </location>
</feature>
<dbReference type="Pfam" id="PF07177">
    <property type="entry name" value="Neuralized"/>
    <property type="match status" value="1"/>
</dbReference>
<proteinExistence type="predicted"/>
<name>A0ABP0NGJ6_9DINO</name>
<reference evidence="2 3" key="1">
    <citation type="submission" date="2024-02" db="EMBL/GenBank/DDBJ databases">
        <authorList>
            <person name="Chen Y."/>
            <person name="Shah S."/>
            <person name="Dougan E. K."/>
            <person name="Thang M."/>
            <person name="Chan C."/>
        </authorList>
    </citation>
    <scope>NUCLEOTIDE SEQUENCE [LARGE SCALE GENOMIC DNA]</scope>
</reference>
<comment type="caution">
    <text evidence="2">The sequence shown here is derived from an EMBL/GenBank/DDBJ whole genome shotgun (WGS) entry which is preliminary data.</text>
</comment>
<protein>
    <recommendedName>
        <fullName evidence="1">NHR domain-containing protein</fullName>
    </recommendedName>
</protein>
<evidence type="ECO:0000259" key="1">
    <source>
        <dbReference type="Pfam" id="PF07177"/>
    </source>
</evidence>
<dbReference type="EMBL" id="CAXAMN010021707">
    <property type="protein sequence ID" value="CAK9062588.1"/>
    <property type="molecule type" value="Genomic_DNA"/>
</dbReference>
<gene>
    <name evidence="2" type="ORF">CCMP2556_LOCUS30776</name>
</gene>
<dbReference type="InterPro" id="IPR043136">
    <property type="entry name" value="B30.2/SPRY_sf"/>
</dbReference>